<dbReference type="PANTHER" id="PTHR43320:SF2">
    <property type="entry name" value="2-DEHYDRO-3-DEOXYGLUCONOKINASE_2-DEHYDRO-3-DEOXYGALACTONOKINASE"/>
    <property type="match status" value="1"/>
</dbReference>
<keyword evidence="6" id="KW-1185">Reference proteome</keyword>
<dbReference type="InterPro" id="IPR029056">
    <property type="entry name" value="Ribokinase-like"/>
</dbReference>
<evidence type="ECO:0000256" key="1">
    <source>
        <dbReference type="ARBA" id="ARBA00010688"/>
    </source>
</evidence>
<reference evidence="5 6" key="1">
    <citation type="submission" date="2024-07" db="EMBL/GenBank/DDBJ databases">
        <title>Luteimonas salilacus sp. nov., isolated from the shore soil of Salt Lake in Tibet of China.</title>
        <authorList>
            <person name="Zhang X."/>
            <person name="Li A."/>
        </authorList>
    </citation>
    <scope>NUCLEOTIDE SEQUENCE [LARGE SCALE GENOMIC DNA]</scope>
    <source>
        <strain evidence="5 6">B3-2-R+30</strain>
    </source>
</reference>
<feature type="domain" description="Carbohydrate kinase PfkB" evidence="4">
    <location>
        <begin position="4"/>
        <end position="315"/>
    </location>
</feature>
<dbReference type="EMBL" id="JBFWIC010000039">
    <property type="protein sequence ID" value="MEZ0476556.1"/>
    <property type="molecule type" value="Genomic_DNA"/>
</dbReference>
<keyword evidence="3 5" id="KW-0418">Kinase</keyword>
<dbReference type="RefSeq" id="WP_370564555.1">
    <property type="nucleotide sequence ID" value="NZ_JBFWIB010000009.1"/>
</dbReference>
<name>A0ABV4HXP5_9GAMM</name>
<proteinExistence type="inferred from homology"/>
<keyword evidence="2" id="KW-0808">Transferase</keyword>
<evidence type="ECO:0000256" key="3">
    <source>
        <dbReference type="ARBA" id="ARBA00022777"/>
    </source>
</evidence>
<dbReference type="InterPro" id="IPR011611">
    <property type="entry name" value="PfkB_dom"/>
</dbReference>
<accession>A0ABV4HXP5</accession>
<dbReference type="CDD" id="cd01166">
    <property type="entry name" value="KdgK"/>
    <property type="match status" value="1"/>
</dbReference>
<evidence type="ECO:0000313" key="5">
    <source>
        <dbReference type="EMBL" id="MEZ0476556.1"/>
    </source>
</evidence>
<sequence>MTQRRILCFGELLLRLGAPGRERLLQTPALTVHVGGAEANVAVALARFGHAAAMAGTVADNALGEAALGELRRHGVDTRGVRRTGGRMGLYFLATGAGLRPSEVLYDRAGSAFALAAADAYDWPALLRDVDCLHLSGVTPAVGAGTAAAAVAAAEAANAAGALVSFDGNFRQRLWAAWDGDPAAILRRLLAAADLAFADHRDIAVVLGEDPATGADVPHETRIVVAAGRAFAAFPRLQRIATTLRTQHSVDRHTLGAILVTRAGAVHRVPARELDAIVDRIGTGDAFAAGVLHGLLTGMTDPDALRFGLAAACLKHALPGDFGLADAEDVAACAREDRLDVRR</sequence>
<comment type="caution">
    <text evidence="5">The sequence shown here is derived from an EMBL/GenBank/DDBJ whole genome shotgun (WGS) entry which is preliminary data.</text>
</comment>
<dbReference type="InterPro" id="IPR052700">
    <property type="entry name" value="Carb_kinase_PfkB-like"/>
</dbReference>
<dbReference type="Proteomes" id="UP001566331">
    <property type="component" value="Unassembled WGS sequence"/>
</dbReference>
<protein>
    <submittedName>
        <fullName evidence="5">Sugar kinase</fullName>
    </submittedName>
</protein>
<dbReference type="PANTHER" id="PTHR43320">
    <property type="entry name" value="SUGAR KINASE"/>
    <property type="match status" value="1"/>
</dbReference>
<evidence type="ECO:0000256" key="2">
    <source>
        <dbReference type="ARBA" id="ARBA00022679"/>
    </source>
</evidence>
<dbReference type="GO" id="GO:0016301">
    <property type="term" value="F:kinase activity"/>
    <property type="evidence" value="ECO:0007669"/>
    <property type="project" value="UniProtKB-KW"/>
</dbReference>
<organism evidence="5 6">
    <name type="scientific">Luteimonas salinilitoris</name>
    <dbReference type="NCBI Taxonomy" id="3237697"/>
    <lineage>
        <taxon>Bacteria</taxon>
        <taxon>Pseudomonadati</taxon>
        <taxon>Pseudomonadota</taxon>
        <taxon>Gammaproteobacteria</taxon>
        <taxon>Lysobacterales</taxon>
        <taxon>Lysobacteraceae</taxon>
        <taxon>Luteimonas</taxon>
    </lineage>
</organism>
<gene>
    <name evidence="5" type="ORF">AB6713_18340</name>
</gene>
<evidence type="ECO:0000259" key="4">
    <source>
        <dbReference type="Pfam" id="PF00294"/>
    </source>
</evidence>
<dbReference type="Pfam" id="PF00294">
    <property type="entry name" value="PfkB"/>
    <property type="match status" value="1"/>
</dbReference>
<evidence type="ECO:0000313" key="6">
    <source>
        <dbReference type="Proteomes" id="UP001566331"/>
    </source>
</evidence>
<dbReference type="Gene3D" id="3.40.1190.20">
    <property type="match status" value="1"/>
</dbReference>
<comment type="similarity">
    <text evidence="1">Belongs to the carbohydrate kinase PfkB family.</text>
</comment>
<dbReference type="SUPFAM" id="SSF53613">
    <property type="entry name" value="Ribokinase-like"/>
    <property type="match status" value="1"/>
</dbReference>